<keyword evidence="9 15" id="KW-0233">DNA recombination</keyword>
<dbReference type="InterPro" id="IPR001650">
    <property type="entry name" value="Helicase_C-like"/>
</dbReference>
<evidence type="ECO:0000256" key="12">
    <source>
        <dbReference type="ARBA" id="ARBA00034617"/>
    </source>
</evidence>
<dbReference type="InterPro" id="IPR027417">
    <property type="entry name" value="P-loop_NTPase"/>
</dbReference>
<dbReference type="Pfam" id="PF17191">
    <property type="entry name" value="RecG_wedge"/>
    <property type="match status" value="1"/>
</dbReference>
<keyword evidence="6 15" id="KW-0347">Helicase</keyword>
<evidence type="ECO:0000259" key="16">
    <source>
        <dbReference type="PROSITE" id="PS51192"/>
    </source>
</evidence>
<dbReference type="PROSITE" id="PS51194">
    <property type="entry name" value="HELICASE_CTER"/>
    <property type="match status" value="1"/>
</dbReference>
<organism evidence="18">
    <name type="scientific">Moorella thermoacetica Y72</name>
    <dbReference type="NCBI Taxonomy" id="1325331"/>
    <lineage>
        <taxon>Bacteria</taxon>
        <taxon>Bacillati</taxon>
        <taxon>Bacillota</taxon>
        <taxon>Clostridia</taxon>
        <taxon>Neomoorellales</taxon>
        <taxon>Neomoorellaceae</taxon>
        <taxon>Neomoorella</taxon>
    </lineage>
</organism>
<dbReference type="InterPro" id="IPR045562">
    <property type="entry name" value="RecG_dom3_C"/>
</dbReference>
<evidence type="ECO:0000256" key="11">
    <source>
        <dbReference type="ARBA" id="ARBA00023235"/>
    </source>
</evidence>
<dbReference type="EMBL" id="DF238840">
    <property type="protein sequence ID" value="GAF26653.1"/>
    <property type="molecule type" value="Genomic_DNA"/>
</dbReference>
<gene>
    <name evidence="18" type="ORF">MTY_1993</name>
</gene>
<keyword evidence="10 15" id="KW-0234">DNA repair</keyword>
<dbReference type="InterPro" id="IPR014001">
    <property type="entry name" value="Helicase_ATP-bd"/>
</dbReference>
<dbReference type="SMART" id="SM00490">
    <property type="entry name" value="HELICc"/>
    <property type="match status" value="1"/>
</dbReference>
<dbReference type="GO" id="GO:0043138">
    <property type="term" value="F:3'-5' DNA helicase activity"/>
    <property type="evidence" value="ECO:0007669"/>
    <property type="project" value="UniProtKB-EC"/>
</dbReference>
<name>A0A0S6UEM3_NEOTH</name>
<comment type="function">
    <text evidence="15">Plays a critical role in recombination and DNA repair. Helps process Holliday junction intermediates to mature products by catalyzing branch migration. Has replication fork regression activity, unwinds stalled or blocked replication forks to make a HJ that can be resolved. Has a DNA unwinding activity characteristic of a DNA helicase with 3'-5' polarity.</text>
</comment>
<evidence type="ECO:0000256" key="14">
    <source>
        <dbReference type="ARBA" id="ARBA00048988"/>
    </source>
</evidence>
<dbReference type="GO" id="GO:0006281">
    <property type="term" value="P:DNA repair"/>
    <property type="evidence" value="ECO:0007669"/>
    <property type="project" value="UniProtKB-UniRule"/>
</dbReference>
<proteinExistence type="inferred from homology"/>
<dbReference type="Pfam" id="PF00270">
    <property type="entry name" value="DEAD"/>
    <property type="match status" value="1"/>
</dbReference>
<keyword evidence="3 15" id="KW-0547">Nucleotide-binding</keyword>
<dbReference type="InterPro" id="IPR004609">
    <property type="entry name" value="ATP-dep_DNA_helicase_RecG"/>
</dbReference>
<feature type="domain" description="Helicase C-terminal" evidence="17">
    <location>
        <begin position="455"/>
        <end position="614"/>
    </location>
</feature>
<dbReference type="PANTHER" id="PTHR47964">
    <property type="entry name" value="ATP-DEPENDENT DNA HELICASE HOMOLOG RECG, CHLOROPLASTIC"/>
    <property type="match status" value="1"/>
</dbReference>
<dbReference type="AlphaFoldDB" id="A0A0S6UEM3"/>
<dbReference type="EC" id="5.6.2.4" evidence="13 15"/>
<evidence type="ECO:0000256" key="5">
    <source>
        <dbReference type="ARBA" id="ARBA00022801"/>
    </source>
</evidence>
<feature type="domain" description="Helicase ATP-binding" evidence="16">
    <location>
        <begin position="275"/>
        <end position="436"/>
    </location>
</feature>
<keyword evidence="5 15" id="KW-0378">Hydrolase</keyword>
<dbReference type="CDD" id="cd17992">
    <property type="entry name" value="DEXHc_RecG"/>
    <property type="match status" value="1"/>
</dbReference>
<dbReference type="InterPro" id="IPR033454">
    <property type="entry name" value="RecG_wedge"/>
</dbReference>
<accession>A0A0S6UEM3</accession>
<evidence type="ECO:0000256" key="15">
    <source>
        <dbReference type="RuleBase" id="RU363016"/>
    </source>
</evidence>
<dbReference type="PANTHER" id="PTHR47964:SF1">
    <property type="entry name" value="ATP-DEPENDENT DNA HELICASE HOMOLOG RECG, CHLOROPLASTIC"/>
    <property type="match status" value="1"/>
</dbReference>
<evidence type="ECO:0000256" key="2">
    <source>
        <dbReference type="ARBA" id="ARBA00017846"/>
    </source>
</evidence>
<evidence type="ECO:0000256" key="1">
    <source>
        <dbReference type="ARBA" id="ARBA00007504"/>
    </source>
</evidence>
<sequence length="680" mass="75188">MILDHPVATLKYVGHQRAARLSRLGIQTVGDLLWHFPRRYEDRRQLKDLAAVAPGEVVTVQVTIRAWEEREVRPRLRLIRALIQGRQGTGFAVWFNQPYLKRQMPPGTGVILTGKVRYRDYRPEIQVSDYEALGEGDPGLHTGRIVPFYALTAGLSQRWLRLVIHLALEAVAGDLPEVLPLSLCRRYRLIPRLQALKYIHFPPDAAGLHQARRRLKYEELLIWELGLNLHRVQQEQGRQGIAHTPANNLVNRLVDSLPFKLTSAQARALAEILADMEAPRPMARLLQGDVGSGKTVVAAAAMVKAVAGGWQAALMAPTEVLAEQHGRTLGQLLAPLRLPVVTLTGSTPRTERENILAGLASGQLPLVVGTHALIQDDVSFKSLGLVVIDEQHRFGVDQRAALQTKGECPDLLVMTATPIPRTLALAIYGDLDISVLDELPPGRQPVATYVITEKQRPRAYRLIEREIRAGHQAYVICPIIDANDGVAVEAATAMARKLQEEVFPGYPVGLVHGRLRPAEKEEVMNAFREGKIAILVATTVVEVGVDVPNATVMLIEGAERLGLAQLHQLRGRVGRGTEAAYCFLVTRGSQAARERLAILTTNRDGFAIAEADLRLRGPGEFFGTRQHGLPEFHLAQLPGDSHILEQARQDAREICRQEGPSLEYEALYQAAREKLAGLHF</sequence>
<dbReference type="NCBIfam" id="NF008168">
    <property type="entry name" value="PRK10917.2-2"/>
    <property type="match status" value="1"/>
</dbReference>
<dbReference type="SUPFAM" id="SSF50249">
    <property type="entry name" value="Nucleic acid-binding proteins"/>
    <property type="match status" value="1"/>
</dbReference>
<evidence type="ECO:0000256" key="3">
    <source>
        <dbReference type="ARBA" id="ARBA00022741"/>
    </source>
</evidence>
<dbReference type="InterPro" id="IPR011545">
    <property type="entry name" value="DEAD/DEAH_box_helicase_dom"/>
</dbReference>
<dbReference type="Pfam" id="PF19833">
    <property type="entry name" value="RecG_dom3_C"/>
    <property type="match status" value="1"/>
</dbReference>
<dbReference type="GO" id="GO:0005524">
    <property type="term" value="F:ATP binding"/>
    <property type="evidence" value="ECO:0007669"/>
    <property type="project" value="UniProtKB-KW"/>
</dbReference>
<dbReference type="InterPro" id="IPR012340">
    <property type="entry name" value="NA-bd_OB-fold"/>
</dbReference>
<dbReference type="GO" id="GO:0016887">
    <property type="term" value="F:ATP hydrolysis activity"/>
    <property type="evidence" value="ECO:0007669"/>
    <property type="project" value="RHEA"/>
</dbReference>
<evidence type="ECO:0000256" key="4">
    <source>
        <dbReference type="ARBA" id="ARBA00022763"/>
    </source>
</evidence>
<evidence type="ECO:0000256" key="10">
    <source>
        <dbReference type="ARBA" id="ARBA00023204"/>
    </source>
</evidence>
<keyword evidence="4 15" id="KW-0227">DNA damage</keyword>
<dbReference type="GO" id="GO:0003677">
    <property type="term" value="F:DNA binding"/>
    <property type="evidence" value="ECO:0007669"/>
    <property type="project" value="UniProtKB-KW"/>
</dbReference>
<evidence type="ECO:0000256" key="13">
    <source>
        <dbReference type="ARBA" id="ARBA00034808"/>
    </source>
</evidence>
<keyword evidence="11" id="KW-0413">Isomerase</keyword>
<protein>
    <recommendedName>
        <fullName evidence="2 15">ATP-dependent DNA helicase RecG</fullName>
        <ecNumber evidence="13 15">5.6.2.4</ecNumber>
    </recommendedName>
</protein>
<dbReference type="SMART" id="SM00487">
    <property type="entry name" value="DEXDc"/>
    <property type="match status" value="1"/>
</dbReference>
<keyword evidence="7 15" id="KW-0067">ATP-binding</keyword>
<dbReference type="Gene3D" id="3.40.50.300">
    <property type="entry name" value="P-loop containing nucleotide triphosphate hydrolases"/>
    <property type="match status" value="2"/>
</dbReference>
<evidence type="ECO:0000256" key="9">
    <source>
        <dbReference type="ARBA" id="ARBA00023172"/>
    </source>
</evidence>
<evidence type="ECO:0000256" key="6">
    <source>
        <dbReference type="ARBA" id="ARBA00022806"/>
    </source>
</evidence>
<dbReference type="NCBIfam" id="TIGR00643">
    <property type="entry name" value="recG"/>
    <property type="match status" value="1"/>
</dbReference>
<dbReference type="Pfam" id="PF00271">
    <property type="entry name" value="Helicase_C"/>
    <property type="match status" value="1"/>
</dbReference>
<dbReference type="PROSITE" id="PS51192">
    <property type="entry name" value="HELICASE_ATP_BIND_1"/>
    <property type="match status" value="1"/>
</dbReference>
<evidence type="ECO:0000313" key="18">
    <source>
        <dbReference type="EMBL" id="GAF26653.1"/>
    </source>
</evidence>
<comment type="catalytic activity">
    <reaction evidence="14 15">
        <text>ATP + H2O = ADP + phosphate + H(+)</text>
        <dbReference type="Rhea" id="RHEA:13065"/>
        <dbReference type="ChEBI" id="CHEBI:15377"/>
        <dbReference type="ChEBI" id="CHEBI:15378"/>
        <dbReference type="ChEBI" id="CHEBI:30616"/>
        <dbReference type="ChEBI" id="CHEBI:43474"/>
        <dbReference type="ChEBI" id="CHEBI:456216"/>
        <dbReference type="EC" id="5.6.2.4"/>
    </reaction>
</comment>
<dbReference type="Gene3D" id="2.40.50.140">
    <property type="entry name" value="Nucleic acid-binding proteins"/>
    <property type="match status" value="1"/>
</dbReference>
<keyword evidence="8" id="KW-0238">DNA-binding</keyword>
<dbReference type="CDD" id="cd04488">
    <property type="entry name" value="RecG_wedge_OBF"/>
    <property type="match status" value="1"/>
</dbReference>
<dbReference type="Proteomes" id="UP000063718">
    <property type="component" value="Unassembled WGS sequence"/>
</dbReference>
<dbReference type="RefSeq" id="WP_025774358.1">
    <property type="nucleotide sequence ID" value="NZ_DF238840.1"/>
</dbReference>
<reference evidence="18" key="1">
    <citation type="journal article" date="2014" name="Gene">
        <title>Genome-guided analysis of transformation efficiency and carbon dioxide assimilation by Moorella thermoacetica Y72.</title>
        <authorList>
            <person name="Tsukahara K."/>
            <person name="Kita A."/>
            <person name="Nakashimada Y."/>
            <person name="Hoshino T."/>
            <person name="Murakami K."/>
        </authorList>
    </citation>
    <scope>NUCLEOTIDE SEQUENCE [LARGE SCALE GENOMIC DNA]</scope>
    <source>
        <strain evidence="18">Y72</strain>
    </source>
</reference>
<dbReference type="GO" id="GO:0006310">
    <property type="term" value="P:DNA recombination"/>
    <property type="evidence" value="ECO:0007669"/>
    <property type="project" value="UniProtKB-UniRule"/>
</dbReference>
<evidence type="ECO:0000256" key="8">
    <source>
        <dbReference type="ARBA" id="ARBA00023125"/>
    </source>
</evidence>
<dbReference type="InterPro" id="IPR047112">
    <property type="entry name" value="RecG/Mfd"/>
</dbReference>
<dbReference type="SUPFAM" id="SSF52540">
    <property type="entry name" value="P-loop containing nucleoside triphosphate hydrolases"/>
    <property type="match status" value="2"/>
</dbReference>
<comment type="catalytic activity">
    <reaction evidence="12 15">
        <text>Couples ATP hydrolysis with the unwinding of duplex DNA by translocating in the 3'-5' direction.</text>
        <dbReference type="EC" id="5.6.2.4"/>
    </reaction>
</comment>
<dbReference type="NCBIfam" id="NF008165">
    <property type="entry name" value="PRK10917.1-3"/>
    <property type="match status" value="1"/>
</dbReference>
<evidence type="ECO:0000259" key="17">
    <source>
        <dbReference type="PROSITE" id="PS51194"/>
    </source>
</evidence>
<evidence type="ECO:0000256" key="7">
    <source>
        <dbReference type="ARBA" id="ARBA00022840"/>
    </source>
</evidence>
<comment type="similarity">
    <text evidence="1 15">Belongs to the helicase family. RecG subfamily.</text>
</comment>